<keyword evidence="3 4" id="KW-0131">Cell cycle</keyword>
<dbReference type="STRING" id="1776384.GCA_900086585_02270"/>
<organism evidence="8 9">
    <name type="scientific">Emergencia timonensis</name>
    <dbReference type="NCBI Taxonomy" id="1776384"/>
    <lineage>
        <taxon>Bacteria</taxon>
        <taxon>Bacillati</taxon>
        <taxon>Bacillota</taxon>
        <taxon>Clostridia</taxon>
        <taxon>Peptostreptococcales</taxon>
        <taxon>Anaerovoracaceae</taxon>
        <taxon>Emergencia</taxon>
    </lineage>
</organism>
<evidence type="ECO:0000256" key="2">
    <source>
        <dbReference type="ARBA" id="ARBA00023125"/>
    </source>
</evidence>
<dbReference type="InterPro" id="IPR023054">
    <property type="entry name" value="Sporulation_regulator_WhiA_C"/>
</dbReference>
<evidence type="ECO:0000259" key="7">
    <source>
        <dbReference type="Pfam" id="PF14527"/>
    </source>
</evidence>
<dbReference type="RefSeq" id="WP_118333065.1">
    <property type="nucleotide sequence ID" value="NZ_AP025567.1"/>
</dbReference>
<dbReference type="AlphaFoldDB" id="A0A415E5J7"/>
<evidence type="ECO:0000256" key="3">
    <source>
        <dbReference type="ARBA" id="ARBA00023306"/>
    </source>
</evidence>
<protein>
    <recommendedName>
        <fullName evidence="4">Probable cell division protein WhiA</fullName>
    </recommendedName>
</protein>
<evidence type="ECO:0000313" key="8">
    <source>
        <dbReference type="EMBL" id="RHJ89041.1"/>
    </source>
</evidence>
<dbReference type="Gene3D" id="3.10.28.10">
    <property type="entry name" value="Homing endonucleases"/>
    <property type="match status" value="1"/>
</dbReference>
<dbReference type="GO" id="GO:0043937">
    <property type="term" value="P:regulation of sporulation"/>
    <property type="evidence" value="ECO:0007669"/>
    <property type="project" value="InterPro"/>
</dbReference>
<keyword evidence="1 4" id="KW-0132">Cell division</keyword>
<keyword evidence="2 4" id="KW-0238">DNA-binding</keyword>
<dbReference type="InterPro" id="IPR039518">
    <property type="entry name" value="WhiA_LAGLIDADG_dom"/>
</dbReference>
<dbReference type="InterPro" id="IPR018478">
    <property type="entry name" value="Sporu_reg_WhiA_N_dom"/>
</dbReference>
<dbReference type="OrthoDB" id="401278at2"/>
<evidence type="ECO:0000256" key="1">
    <source>
        <dbReference type="ARBA" id="ARBA00022618"/>
    </source>
</evidence>
<feature type="domain" description="Sporulation transcription regulator WhiA N-terminal" evidence="6">
    <location>
        <begin position="19"/>
        <end position="107"/>
    </location>
</feature>
<accession>A0A415E5J7</accession>
<reference evidence="8 9" key="1">
    <citation type="submission" date="2018-08" db="EMBL/GenBank/DDBJ databases">
        <title>A genome reference for cultivated species of the human gut microbiota.</title>
        <authorList>
            <person name="Zou Y."/>
            <person name="Xue W."/>
            <person name="Luo G."/>
        </authorList>
    </citation>
    <scope>NUCLEOTIDE SEQUENCE [LARGE SCALE GENOMIC DNA]</scope>
    <source>
        <strain evidence="8 9">AM07-24</strain>
    </source>
</reference>
<feature type="domain" description="WhiA LAGLIDADG-like" evidence="7">
    <location>
        <begin position="132"/>
        <end position="222"/>
    </location>
</feature>
<evidence type="ECO:0000259" key="6">
    <source>
        <dbReference type="Pfam" id="PF10298"/>
    </source>
</evidence>
<evidence type="ECO:0000256" key="4">
    <source>
        <dbReference type="HAMAP-Rule" id="MF_01420"/>
    </source>
</evidence>
<dbReference type="GO" id="GO:0003677">
    <property type="term" value="F:DNA binding"/>
    <property type="evidence" value="ECO:0007669"/>
    <property type="project" value="UniProtKB-UniRule"/>
</dbReference>
<dbReference type="Pfam" id="PF02650">
    <property type="entry name" value="HTH_WhiA"/>
    <property type="match status" value="1"/>
</dbReference>
<dbReference type="SUPFAM" id="SSF55608">
    <property type="entry name" value="Homing endonucleases"/>
    <property type="match status" value="1"/>
</dbReference>
<dbReference type="Proteomes" id="UP000284841">
    <property type="component" value="Unassembled WGS sequence"/>
</dbReference>
<evidence type="ECO:0000259" key="5">
    <source>
        <dbReference type="Pfam" id="PF02650"/>
    </source>
</evidence>
<dbReference type="PANTHER" id="PTHR37307">
    <property type="entry name" value="CELL DIVISION PROTEIN WHIA-RELATED"/>
    <property type="match status" value="1"/>
</dbReference>
<dbReference type="HAMAP" id="MF_01420">
    <property type="entry name" value="HTH_type_WhiA"/>
    <property type="match status" value="1"/>
</dbReference>
<evidence type="ECO:0000313" key="9">
    <source>
        <dbReference type="Proteomes" id="UP000284841"/>
    </source>
</evidence>
<dbReference type="Pfam" id="PF10298">
    <property type="entry name" value="WhiA_N"/>
    <property type="match status" value="1"/>
</dbReference>
<dbReference type="InterPro" id="IPR003802">
    <property type="entry name" value="Sporulation_regulator_WhiA"/>
</dbReference>
<dbReference type="GO" id="GO:0051301">
    <property type="term" value="P:cell division"/>
    <property type="evidence" value="ECO:0007669"/>
    <property type="project" value="UniProtKB-UniRule"/>
</dbReference>
<proteinExistence type="inferred from homology"/>
<keyword evidence="9" id="KW-1185">Reference proteome</keyword>
<comment type="similarity">
    <text evidence="4">Belongs to the WhiA family.</text>
</comment>
<comment type="function">
    <text evidence="4">Involved in cell division and chromosome segregation.</text>
</comment>
<dbReference type="PANTHER" id="PTHR37307:SF1">
    <property type="entry name" value="CELL DIVISION PROTEIN WHIA-RELATED"/>
    <property type="match status" value="1"/>
</dbReference>
<feature type="domain" description="Sporulation regulator WhiA C-terminal" evidence="5">
    <location>
        <begin position="229"/>
        <end position="310"/>
    </location>
</feature>
<sequence>MSFATETKNELARIEPEKKCCQLAEIAGFLRVSGSLRLAGGGKFKIVITTENPAVARHYKKLIKEYFQVDTELEIGEAAGPKKGRAYLLTIDPNMRSEQILRETGILLVREGNNYISDGIYSDLIKTKCCRKSYLRGIFMGSGTISDPEKSYHLEIVCSSKNLANDLKKMINSFVDLSAKIVERKNHYIVYMKSSEYICDTLAIMGAHSQMLEFENVKIKKELVNETVRITNCDNANTDRTLDASQRQLKNIKKIQKTKGLGCLPEKLRAVAELRLEYPEASLVQLAEMMDPPMKKSGINNRFRKIEEIAGKL</sequence>
<gene>
    <name evidence="4 8" type="primary">whiA</name>
    <name evidence="8" type="ORF">DW099_00240</name>
</gene>
<dbReference type="NCBIfam" id="TIGR00647">
    <property type="entry name" value="DNA_bind_WhiA"/>
    <property type="match status" value="1"/>
</dbReference>
<dbReference type="EMBL" id="QRMS01000001">
    <property type="protein sequence ID" value="RHJ89041.1"/>
    <property type="molecule type" value="Genomic_DNA"/>
</dbReference>
<dbReference type="InterPro" id="IPR027434">
    <property type="entry name" value="Homing_endonucl"/>
</dbReference>
<dbReference type="Pfam" id="PF14527">
    <property type="entry name" value="LAGLIDADG_WhiA"/>
    <property type="match status" value="1"/>
</dbReference>
<comment type="caution">
    <text evidence="8">The sequence shown here is derived from an EMBL/GenBank/DDBJ whole genome shotgun (WGS) entry which is preliminary data.</text>
</comment>
<name>A0A415E5J7_9FIRM</name>